<dbReference type="Gene3D" id="3.30.1060.10">
    <property type="entry name" value="Peptide methionine sulphoxide reductase MsrA"/>
    <property type="match status" value="1"/>
</dbReference>
<comment type="similarity">
    <text evidence="1 5">Belongs to the MsrA Met sulfoxide reductase family.</text>
</comment>
<dbReference type="EMBL" id="JANDBD010000006">
    <property type="protein sequence ID" value="MCP9273766.1"/>
    <property type="molecule type" value="Genomic_DNA"/>
</dbReference>
<comment type="function">
    <text evidence="5">Has an important function as a repair enzyme for proteins that have been inactivated by oxidation. Catalyzes the reversible oxidation-reduction of methionine sulfoxide in proteins to methionine.</text>
</comment>
<dbReference type="RefSeq" id="WP_255061075.1">
    <property type="nucleotide sequence ID" value="NZ_JANDBD010000006.1"/>
</dbReference>
<protein>
    <recommendedName>
        <fullName evidence="5">Peptide methionine sulfoxide reductase MsrA</fullName>
        <shortName evidence="5">Protein-methionine-S-oxide reductase</shortName>
        <ecNumber evidence="5">1.8.4.11</ecNumber>
    </recommendedName>
    <alternativeName>
        <fullName evidence="5">Peptide-methionine (S)-S-oxide reductase</fullName>
        <shortName evidence="5">Peptide Met(O) reductase</shortName>
    </alternativeName>
</protein>
<reference evidence="7 8" key="1">
    <citation type="submission" date="2022-06" db="EMBL/GenBank/DDBJ databases">
        <title>Mycolicibacterium sp. CAU 1645 isolated from seawater.</title>
        <authorList>
            <person name="Kim W."/>
        </authorList>
    </citation>
    <scope>NUCLEOTIDE SEQUENCE [LARGE SCALE GENOMIC DNA]</scope>
    <source>
        <strain evidence="7 8">CAU 1645</strain>
    </source>
</reference>
<accession>A0ABT1M3M8</accession>
<evidence type="ECO:0000313" key="8">
    <source>
        <dbReference type="Proteomes" id="UP001651690"/>
    </source>
</evidence>
<evidence type="ECO:0000259" key="6">
    <source>
        <dbReference type="Pfam" id="PF01625"/>
    </source>
</evidence>
<feature type="domain" description="Peptide methionine sulphoxide reductase MsrA" evidence="6">
    <location>
        <begin position="57"/>
        <end position="209"/>
    </location>
</feature>
<feature type="active site" evidence="5">
    <location>
        <position position="64"/>
    </location>
</feature>
<comment type="caution">
    <text evidence="7">The sequence shown here is derived from an EMBL/GenBank/DDBJ whole genome shotgun (WGS) entry which is preliminary data.</text>
</comment>
<dbReference type="HAMAP" id="MF_01401">
    <property type="entry name" value="MsrA"/>
    <property type="match status" value="1"/>
</dbReference>
<dbReference type="InterPro" id="IPR036509">
    <property type="entry name" value="Met_Sox_Rdtase_MsrA_sf"/>
</dbReference>
<evidence type="ECO:0000256" key="4">
    <source>
        <dbReference type="ARBA" id="ARBA00048782"/>
    </source>
</evidence>
<comment type="catalytic activity">
    <reaction evidence="3 5">
        <text>L-methionyl-[protein] + [thioredoxin]-disulfide + H2O = L-methionyl-(S)-S-oxide-[protein] + [thioredoxin]-dithiol</text>
        <dbReference type="Rhea" id="RHEA:14217"/>
        <dbReference type="Rhea" id="RHEA-COMP:10698"/>
        <dbReference type="Rhea" id="RHEA-COMP:10700"/>
        <dbReference type="Rhea" id="RHEA-COMP:12313"/>
        <dbReference type="Rhea" id="RHEA-COMP:12315"/>
        <dbReference type="ChEBI" id="CHEBI:15377"/>
        <dbReference type="ChEBI" id="CHEBI:16044"/>
        <dbReference type="ChEBI" id="CHEBI:29950"/>
        <dbReference type="ChEBI" id="CHEBI:44120"/>
        <dbReference type="ChEBI" id="CHEBI:50058"/>
        <dbReference type="EC" id="1.8.4.11"/>
    </reaction>
</comment>
<evidence type="ECO:0000256" key="5">
    <source>
        <dbReference type="HAMAP-Rule" id="MF_01401"/>
    </source>
</evidence>
<keyword evidence="8" id="KW-1185">Reference proteome</keyword>
<dbReference type="PANTHER" id="PTHR43774:SF1">
    <property type="entry name" value="PEPTIDE METHIONINE SULFOXIDE REDUCTASE MSRA 2"/>
    <property type="match status" value="1"/>
</dbReference>
<organism evidence="7 8">
    <name type="scientific">Mycolicibacterium arenosum</name>
    <dbReference type="NCBI Taxonomy" id="2952157"/>
    <lineage>
        <taxon>Bacteria</taxon>
        <taxon>Bacillati</taxon>
        <taxon>Actinomycetota</taxon>
        <taxon>Actinomycetes</taxon>
        <taxon>Mycobacteriales</taxon>
        <taxon>Mycobacteriaceae</taxon>
        <taxon>Mycolicibacterium</taxon>
    </lineage>
</organism>
<evidence type="ECO:0000256" key="3">
    <source>
        <dbReference type="ARBA" id="ARBA00047806"/>
    </source>
</evidence>
<comment type="catalytic activity">
    <reaction evidence="4 5">
        <text>[thioredoxin]-disulfide + L-methionine + H2O = L-methionine (S)-S-oxide + [thioredoxin]-dithiol</text>
        <dbReference type="Rhea" id="RHEA:19993"/>
        <dbReference type="Rhea" id="RHEA-COMP:10698"/>
        <dbReference type="Rhea" id="RHEA-COMP:10700"/>
        <dbReference type="ChEBI" id="CHEBI:15377"/>
        <dbReference type="ChEBI" id="CHEBI:29950"/>
        <dbReference type="ChEBI" id="CHEBI:50058"/>
        <dbReference type="ChEBI" id="CHEBI:57844"/>
        <dbReference type="ChEBI" id="CHEBI:58772"/>
        <dbReference type="EC" id="1.8.4.11"/>
    </reaction>
</comment>
<dbReference type="NCBIfam" id="TIGR00401">
    <property type="entry name" value="msrA"/>
    <property type="match status" value="1"/>
</dbReference>
<name>A0ABT1M3M8_9MYCO</name>
<gene>
    <name evidence="5 7" type="primary">msrA</name>
    <name evidence="7" type="ORF">NM203_16375</name>
</gene>
<dbReference type="GO" id="GO:0008113">
    <property type="term" value="F:peptide-methionine (S)-S-oxide reductase activity"/>
    <property type="evidence" value="ECO:0007669"/>
    <property type="project" value="UniProtKB-EC"/>
</dbReference>
<keyword evidence="2 5" id="KW-0560">Oxidoreductase</keyword>
<dbReference type="Proteomes" id="UP001651690">
    <property type="component" value="Unassembled WGS sequence"/>
</dbReference>
<dbReference type="PANTHER" id="PTHR43774">
    <property type="entry name" value="PEPTIDE METHIONINE SULFOXIDE REDUCTASE"/>
    <property type="match status" value="1"/>
</dbReference>
<sequence>MTHSNRTRLALGAVLAAIAVAALTVVQLPVFSGEASAQSTAVPAPTLDTPAADATRTAVFAGGCFWGVQGVFQHVNGVTAAESGYVGGDRETADYETVSSGGTGHAESVRISYDPGRVTYGQLLQIFFSVVADPTQLNRQGPDYGTQYRTEIFAQDDAQQRVAQAYIAQLDEAGVFSGPIVTVVSPKAEFYPAEQYHQDFLNSNPTHPYIAINDAPKVEALKAQFPQLYRDQPVLMLAKP</sequence>
<evidence type="ECO:0000256" key="2">
    <source>
        <dbReference type="ARBA" id="ARBA00023002"/>
    </source>
</evidence>
<evidence type="ECO:0000256" key="1">
    <source>
        <dbReference type="ARBA" id="ARBA00005591"/>
    </source>
</evidence>
<dbReference type="Pfam" id="PF01625">
    <property type="entry name" value="PMSR"/>
    <property type="match status" value="1"/>
</dbReference>
<evidence type="ECO:0000313" key="7">
    <source>
        <dbReference type="EMBL" id="MCP9273766.1"/>
    </source>
</evidence>
<proteinExistence type="inferred from homology"/>
<dbReference type="InterPro" id="IPR002569">
    <property type="entry name" value="Met_Sox_Rdtase_MsrA_dom"/>
</dbReference>
<dbReference type="EC" id="1.8.4.11" evidence="5"/>
<dbReference type="SUPFAM" id="SSF55068">
    <property type="entry name" value="Peptide methionine sulfoxide reductase"/>
    <property type="match status" value="1"/>
</dbReference>